<dbReference type="Pfam" id="PF00069">
    <property type="entry name" value="Pkinase"/>
    <property type="match status" value="1"/>
</dbReference>
<dbReference type="PANTHER" id="PTHR45646">
    <property type="entry name" value="SERINE/THREONINE-PROTEIN KINASE DOA-RELATED"/>
    <property type="match status" value="1"/>
</dbReference>
<dbReference type="InterPro" id="IPR008271">
    <property type="entry name" value="Ser/Thr_kinase_AS"/>
</dbReference>
<evidence type="ECO:0000256" key="3">
    <source>
        <dbReference type="ARBA" id="ARBA00022741"/>
    </source>
</evidence>
<dbReference type="PANTHER" id="PTHR45646:SF11">
    <property type="entry name" value="SERINE_THREONINE-PROTEIN KINASE DOA"/>
    <property type="match status" value="1"/>
</dbReference>
<dbReference type="AlphaFoldDB" id="A0A7S0DTB8"/>
<keyword evidence="5" id="KW-0067">ATP-binding</keyword>
<evidence type="ECO:0000256" key="2">
    <source>
        <dbReference type="ARBA" id="ARBA00022679"/>
    </source>
</evidence>
<dbReference type="GO" id="GO:0004674">
    <property type="term" value="F:protein serine/threonine kinase activity"/>
    <property type="evidence" value="ECO:0007669"/>
    <property type="project" value="UniProtKB-KW"/>
</dbReference>
<dbReference type="GO" id="GO:0005634">
    <property type="term" value="C:nucleus"/>
    <property type="evidence" value="ECO:0007669"/>
    <property type="project" value="TreeGrafter"/>
</dbReference>
<keyword evidence="3" id="KW-0547">Nucleotide-binding</keyword>
<keyword evidence="1" id="KW-0723">Serine/threonine-protein kinase</keyword>
<evidence type="ECO:0000256" key="6">
    <source>
        <dbReference type="SAM" id="MobiDB-lite"/>
    </source>
</evidence>
<name>A0A7S0DTB8_9EUKA</name>
<dbReference type="InterPro" id="IPR051175">
    <property type="entry name" value="CLK_kinases"/>
</dbReference>
<dbReference type="PROSITE" id="PS50011">
    <property type="entry name" value="PROTEIN_KINASE_DOM"/>
    <property type="match status" value="1"/>
</dbReference>
<protein>
    <recommendedName>
        <fullName evidence="7">Protein kinase domain-containing protein</fullName>
    </recommendedName>
</protein>
<dbReference type="SMART" id="SM00220">
    <property type="entry name" value="S_TKc"/>
    <property type="match status" value="1"/>
</dbReference>
<feature type="domain" description="Protein kinase" evidence="7">
    <location>
        <begin position="1"/>
        <end position="270"/>
    </location>
</feature>
<evidence type="ECO:0000259" key="7">
    <source>
        <dbReference type="PROSITE" id="PS50011"/>
    </source>
</evidence>
<gene>
    <name evidence="8" type="ORF">LAMO00422_LOCUS22242</name>
</gene>
<keyword evidence="4" id="KW-0418">Kinase</keyword>
<evidence type="ECO:0000256" key="1">
    <source>
        <dbReference type="ARBA" id="ARBA00022527"/>
    </source>
</evidence>
<dbReference type="SUPFAM" id="SSF56112">
    <property type="entry name" value="Protein kinase-like (PK-like)"/>
    <property type="match status" value="1"/>
</dbReference>
<organism evidence="8">
    <name type="scientific">Amorphochlora amoebiformis</name>
    <dbReference type="NCBI Taxonomy" id="1561963"/>
    <lineage>
        <taxon>Eukaryota</taxon>
        <taxon>Sar</taxon>
        <taxon>Rhizaria</taxon>
        <taxon>Cercozoa</taxon>
        <taxon>Chlorarachniophyceae</taxon>
        <taxon>Amorphochlora</taxon>
    </lineage>
</organism>
<reference evidence="8" key="1">
    <citation type="submission" date="2021-01" db="EMBL/GenBank/DDBJ databases">
        <authorList>
            <person name="Corre E."/>
            <person name="Pelletier E."/>
            <person name="Niang G."/>
            <person name="Scheremetjew M."/>
            <person name="Finn R."/>
            <person name="Kale V."/>
            <person name="Holt S."/>
            <person name="Cochrane G."/>
            <person name="Meng A."/>
            <person name="Brown T."/>
            <person name="Cohen L."/>
        </authorList>
    </citation>
    <scope>NUCLEOTIDE SEQUENCE</scope>
    <source>
        <strain evidence="8">CCMP2058</strain>
    </source>
</reference>
<dbReference type="GO" id="GO:0005524">
    <property type="term" value="F:ATP binding"/>
    <property type="evidence" value="ECO:0007669"/>
    <property type="project" value="UniProtKB-KW"/>
</dbReference>
<dbReference type="Gene3D" id="1.10.510.10">
    <property type="entry name" value="Transferase(Phosphotransferase) domain 1"/>
    <property type="match status" value="1"/>
</dbReference>
<keyword evidence="2" id="KW-0808">Transferase</keyword>
<dbReference type="EMBL" id="HBEM01032540">
    <property type="protein sequence ID" value="CAD8463280.1"/>
    <property type="molecule type" value="Transcribed_RNA"/>
</dbReference>
<proteinExistence type="predicted"/>
<dbReference type="InterPro" id="IPR011009">
    <property type="entry name" value="Kinase-like_dom_sf"/>
</dbReference>
<dbReference type="InterPro" id="IPR000719">
    <property type="entry name" value="Prot_kinase_dom"/>
</dbReference>
<feature type="region of interest" description="Disordered" evidence="6">
    <location>
        <begin position="181"/>
        <end position="200"/>
    </location>
</feature>
<dbReference type="Gene3D" id="3.30.200.20">
    <property type="entry name" value="Phosphorylase Kinase, domain 1"/>
    <property type="match status" value="1"/>
</dbReference>
<sequence>MNYRGQRHVCLNFEKLGKSLYDFLKANDYRGFKMRHIRSFGRQLLHAIKFCHGMKLVHTDLKPENILLEVSDYTLEKWGSRKDYRVPVYDGIRLIDFGGATFEDDHHSRIINTRQYRSPEVILGLGWSYASDIWSIGCILAEFYTGDLLFKTHENMEHLALMEKIIGRPLPEHMVLRAEKLHGNSSPDAKKSRHRRRSASEDRIDEWIHKGRIRWPENASSRASIARVENAKKIEDEFRHKEFCDLLLHMLRFDQKKRPTAAEALKHKFFS</sequence>
<evidence type="ECO:0000256" key="4">
    <source>
        <dbReference type="ARBA" id="ARBA00022777"/>
    </source>
</evidence>
<evidence type="ECO:0000313" key="8">
    <source>
        <dbReference type="EMBL" id="CAD8463280.1"/>
    </source>
</evidence>
<evidence type="ECO:0000256" key="5">
    <source>
        <dbReference type="ARBA" id="ARBA00022840"/>
    </source>
</evidence>
<dbReference type="PROSITE" id="PS00108">
    <property type="entry name" value="PROTEIN_KINASE_ST"/>
    <property type="match status" value="1"/>
</dbReference>
<accession>A0A7S0DTB8</accession>